<organism evidence="1 2">
    <name type="scientific">Parendozoicomonas callyspongiae</name>
    <dbReference type="NCBI Taxonomy" id="2942213"/>
    <lineage>
        <taxon>Bacteria</taxon>
        <taxon>Pseudomonadati</taxon>
        <taxon>Pseudomonadota</taxon>
        <taxon>Gammaproteobacteria</taxon>
        <taxon>Oceanospirillales</taxon>
        <taxon>Endozoicomonadaceae</taxon>
        <taxon>Parendozoicomonas</taxon>
    </lineage>
</organism>
<dbReference type="Proteomes" id="UP001203338">
    <property type="component" value="Unassembled WGS sequence"/>
</dbReference>
<protein>
    <submittedName>
        <fullName evidence="1">Uncharacterized protein</fullName>
    </submittedName>
</protein>
<evidence type="ECO:0000313" key="2">
    <source>
        <dbReference type="Proteomes" id="UP001203338"/>
    </source>
</evidence>
<comment type="caution">
    <text evidence="1">The sequence shown here is derived from an EMBL/GenBank/DDBJ whole genome shotgun (WGS) entry which is preliminary data.</text>
</comment>
<name>A0ABT0PAK0_9GAMM</name>
<reference evidence="1 2" key="1">
    <citation type="submission" date="2022-05" db="EMBL/GenBank/DDBJ databases">
        <authorList>
            <person name="Park J.-S."/>
        </authorList>
    </citation>
    <scope>NUCLEOTIDE SEQUENCE [LARGE SCALE GENOMIC DNA]</scope>
    <source>
        <strain evidence="1 2">2012CJ34-2</strain>
    </source>
</reference>
<dbReference type="RefSeq" id="WP_249697258.1">
    <property type="nucleotide sequence ID" value="NZ_JAMFLX010000001.1"/>
</dbReference>
<keyword evidence="2" id="KW-1185">Reference proteome</keyword>
<sequence length="360" mass="40718">MAWMQKGWLPSKIFSLMSSVNQERFRNRQIRAQSAKRIMMDSNGSPVVVIPMLDRFISSMTGATLMDTMVRRSGLDLDGLSKLTTSELSKLVKTLSGRRALQLLYMDATTNRSALLTSLLELQPDLLEHIISTLSSSERLWVFQMFERPAPELSAPAAEHAAQMMAHHIERKNIAPLFEHLLSHSKTEAGAAALSGLYHKRRLDFSLINDISHAFTPPAHLKDYCRDQGRDIVSSCHWHAQQVHDDKLTNHLQIYMDLMYQALPQYKSYWAACTDLPAEDCPVGDQFKSLEVSLARLTPQAVNALCQSREEDELVSIAARYGWKKIHSQSSATLRNPDAATGDFIYRVFNAELEPSWNRS</sequence>
<proteinExistence type="predicted"/>
<accession>A0ABT0PAK0</accession>
<gene>
    <name evidence="1" type="ORF">M3P05_00465</name>
</gene>
<evidence type="ECO:0000313" key="1">
    <source>
        <dbReference type="EMBL" id="MCL6268422.1"/>
    </source>
</evidence>
<dbReference type="EMBL" id="JAMFLX010000001">
    <property type="protein sequence ID" value="MCL6268422.1"/>
    <property type="molecule type" value="Genomic_DNA"/>
</dbReference>